<gene>
    <name evidence="4" type="ORF">EV139_0705</name>
</gene>
<feature type="region of interest" description="Disordered" evidence="1">
    <location>
        <begin position="39"/>
        <end position="76"/>
    </location>
</feature>
<evidence type="ECO:0000256" key="1">
    <source>
        <dbReference type="SAM" id="MobiDB-lite"/>
    </source>
</evidence>
<reference evidence="4 5" key="1">
    <citation type="journal article" date="2015" name="Stand. Genomic Sci.">
        <title>Genomic Encyclopedia of Bacterial and Archaeal Type Strains, Phase III: the genomes of soil and plant-associated and newly described type strains.</title>
        <authorList>
            <person name="Whitman W.B."/>
            <person name="Woyke T."/>
            <person name="Klenk H.P."/>
            <person name="Zhou Y."/>
            <person name="Lilburn T.G."/>
            <person name="Beck B.J."/>
            <person name="De Vos P."/>
            <person name="Vandamme P."/>
            <person name="Eisen J.A."/>
            <person name="Garrity G."/>
            <person name="Hugenholtz P."/>
            <person name="Kyrpides N.C."/>
        </authorList>
    </citation>
    <scope>NUCLEOTIDE SEQUENCE [LARGE SCALE GENOMIC DNA]</scope>
    <source>
        <strain evidence="4 5">RF6</strain>
    </source>
</reference>
<evidence type="ECO:0000256" key="2">
    <source>
        <dbReference type="SAM" id="SignalP"/>
    </source>
</evidence>
<feature type="signal peptide" evidence="2">
    <location>
        <begin position="1"/>
        <end position="19"/>
    </location>
</feature>
<proteinExistence type="predicted"/>
<dbReference type="InterPro" id="IPR025711">
    <property type="entry name" value="PepSY"/>
</dbReference>
<dbReference type="AlphaFoldDB" id="A0A4Q7TZR2"/>
<dbReference type="PROSITE" id="PS51257">
    <property type="entry name" value="PROKAR_LIPOPROTEIN"/>
    <property type="match status" value="1"/>
</dbReference>
<name>A0A4Q7TZR2_9MICO</name>
<comment type="caution">
    <text evidence="4">The sequence shown here is derived from an EMBL/GenBank/DDBJ whole genome shotgun (WGS) entry which is preliminary data.</text>
</comment>
<accession>A0A4Q7TZR2</accession>
<feature type="domain" description="PepSY" evidence="3">
    <location>
        <begin position="164"/>
        <end position="221"/>
    </location>
</feature>
<dbReference type="OrthoDB" id="4990540at2"/>
<dbReference type="Gene3D" id="3.10.450.40">
    <property type="match status" value="1"/>
</dbReference>
<sequence length="223" mass="22965">MNRTSIQQAGAIRAGGALAAAAALALTLTGCVTVNVPPKSGTDSDSASPTVPSATAAPGTPSPGKSDTDFPAGGIPADVAWPTEWLQTIADKSVGIDGAVVGIDLDYDRGAWVWEVTSRVPGADAAAARRGLGTDLDATALTRISQRDVELDRDELIDITVDAAEAARISGETSPGTRLTELSLDEDRGRAVWDATIIDVTTLAETELKIDALSGEVLEREAD</sequence>
<feature type="chain" id="PRO_5038947780" description="PepSY domain-containing protein" evidence="2">
    <location>
        <begin position="20"/>
        <end position="223"/>
    </location>
</feature>
<organism evidence="4 5">
    <name type="scientific">Leucobacter luti</name>
    <dbReference type="NCBI Taxonomy" id="340320"/>
    <lineage>
        <taxon>Bacteria</taxon>
        <taxon>Bacillati</taxon>
        <taxon>Actinomycetota</taxon>
        <taxon>Actinomycetes</taxon>
        <taxon>Micrococcales</taxon>
        <taxon>Microbacteriaceae</taxon>
        <taxon>Leucobacter</taxon>
    </lineage>
</organism>
<feature type="compositionally biased region" description="Low complexity" evidence="1">
    <location>
        <begin position="43"/>
        <end position="64"/>
    </location>
</feature>
<evidence type="ECO:0000313" key="5">
    <source>
        <dbReference type="Proteomes" id="UP000291832"/>
    </source>
</evidence>
<dbReference type="Proteomes" id="UP000291832">
    <property type="component" value="Unassembled WGS sequence"/>
</dbReference>
<keyword evidence="5" id="KW-1185">Reference proteome</keyword>
<evidence type="ECO:0000313" key="4">
    <source>
        <dbReference type="EMBL" id="RZT66585.1"/>
    </source>
</evidence>
<keyword evidence="2" id="KW-0732">Signal</keyword>
<evidence type="ECO:0000259" key="3">
    <source>
        <dbReference type="Pfam" id="PF03413"/>
    </source>
</evidence>
<dbReference type="Pfam" id="PF03413">
    <property type="entry name" value="PepSY"/>
    <property type="match status" value="1"/>
</dbReference>
<protein>
    <recommendedName>
        <fullName evidence="3">PepSY domain-containing protein</fullName>
    </recommendedName>
</protein>
<dbReference type="RefSeq" id="WP_130452955.1">
    <property type="nucleotide sequence ID" value="NZ_QYAG01000001.1"/>
</dbReference>
<dbReference type="EMBL" id="SHKI01000003">
    <property type="protein sequence ID" value="RZT66585.1"/>
    <property type="molecule type" value="Genomic_DNA"/>
</dbReference>